<dbReference type="OrthoDB" id="10622507at2759"/>
<dbReference type="Proteomes" id="UP000789595">
    <property type="component" value="Unassembled WGS sequence"/>
</dbReference>
<organism evidence="2 3">
    <name type="scientific">Pelagomonas calceolata</name>
    <dbReference type="NCBI Taxonomy" id="35677"/>
    <lineage>
        <taxon>Eukaryota</taxon>
        <taxon>Sar</taxon>
        <taxon>Stramenopiles</taxon>
        <taxon>Ochrophyta</taxon>
        <taxon>Pelagophyceae</taxon>
        <taxon>Pelagomonadales</taxon>
        <taxon>Pelagomonadaceae</taxon>
        <taxon>Pelagomonas</taxon>
    </lineage>
</organism>
<accession>A0A8J2WUE9</accession>
<evidence type="ECO:0000256" key="1">
    <source>
        <dbReference type="SAM" id="MobiDB-lite"/>
    </source>
</evidence>
<evidence type="ECO:0000313" key="2">
    <source>
        <dbReference type="EMBL" id="CAH0365950.1"/>
    </source>
</evidence>
<keyword evidence="3" id="KW-1185">Reference proteome</keyword>
<comment type="caution">
    <text evidence="2">The sequence shown here is derived from an EMBL/GenBank/DDBJ whole genome shotgun (WGS) entry which is preliminary data.</text>
</comment>
<dbReference type="EMBL" id="CAKKNE010000001">
    <property type="protein sequence ID" value="CAH0365950.1"/>
    <property type="molecule type" value="Genomic_DNA"/>
</dbReference>
<reference evidence="2" key="1">
    <citation type="submission" date="2021-11" db="EMBL/GenBank/DDBJ databases">
        <authorList>
            <consortium name="Genoscope - CEA"/>
            <person name="William W."/>
        </authorList>
    </citation>
    <scope>NUCLEOTIDE SEQUENCE</scope>
</reference>
<proteinExistence type="predicted"/>
<gene>
    <name evidence="2" type="ORF">PECAL_1P24150</name>
</gene>
<feature type="compositionally biased region" description="Polar residues" evidence="1">
    <location>
        <begin position="38"/>
        <end position="50"/>
    </location>
</feature>
<name>A0A8J2WUE9_9STRA</name>
<feature type="region of interest" description="Disordered" evidence="1">
    <location>
        <begin position="29"/>
        <end position="64"/>
    </location>
</feature>
<dbReference type="AlphaFoldDB" id="A0A8J2WUE9"/>
<protein>
    <submittedName>
        <fullName evidence="2">Uncharacterized protein</fullName>
    </submittedName>
</protein>
<sequence length="262" mass="30081">MRPEPGTNPEWDARVLSWQQKRDDITQRFRWRRHHNQRQATRYGQANGWHSSGRPPREEAPRPLPHAVGAIKDWRYYRRAASGLQTGGAIWTDLYNAPLRNVKKLGLVNKKVLQEDINGLEHICAIVAREQDAQQAEHDRIKAQAEEIRADFVQTLRENRDKPGGVDYTRRIMGKEVLPPTLLGPPRVTARTERLSHGHKGVAARRELFERLGCQDMKGLLVTDRGLAEHMHELAALVDIELPKNKFIPKKDDSFQGPRVKT</sequence>
<evidence type="ECO:0000313" key="3">
    <source>
        <dbReference type="Proteomes" id="UP000789595"/>
    </source>
</evidence>